<dbReference type="AlphaFoldDB" id="A0A927MBH7"/>
<dbReference type="PANTHER" id="PTHR46580">
    <property type="entry name" value="SENSOR KINASE-RELATED"/>
    <property type="match status" value="1"/>
</dbReference>
<proteinExistence type="predicted"/>
<dbReference type="RefSeq" id="WP_192770486.1">
    <property type="nucleotide sequence ID" value="NZ_JADBEB010000001.1"/>
</dbReference>
<reference evidence="3" key="1">
    <citation type="submission" date="2020-10" db="EMBL/GenBank/DDBJ databases">
        <title>Sequencing the genomes of 1000 actinobacteria strains.</title>
        <authorList>
            <person name="Klenk H.-P."/>
        </authorList>
    </citation>
    <scope>NUCLEOTIDE SEQUENCE</scope>
    <source>
        <strain evidence="3">DSM 46832</strain>
    </source>
</reference>
<dbReference type="InterPro" id="IPR013517">
    <property type="entry name" value="FG-GAP"/>
</dbReference>
<dbReference type="PANTHER" id="PTHR46580:SF2">
    <property type="entry name" value="MAM DOMAIN-CONTAINING PROTEIN"/>
    <property type="match status" value="1"/>
</dbReference>
<evidence type="ECO:0000313" key="3">
    <source>
        <dbReference type="EMBL" id="MBE1491404.1"/>
    </source>
</evidence>
<feature type="signal peptide" evidence="2">
    <location>
        <begin position="1"/>
        <end position="24"/>
    </location>
</feature>
<gene>
    <name evidence="3" type="ORF">H4W31_007042</name>
</gene>
<sequence>MWLRAASVLLFVPAVLAASAPAGAAAQPDNSLRRVSELFQPVESIPTGSDPESVAVGDVTGDDRADVVLTTSSYFDPENDYRLFVFAQQADGSLAAPIRYPTSLTYSDSGGAGVALLDLDGDKRLDVALATMAGVETFRQSVTGRLESRGILPGSLAARYVVAADLDTDGDGDLVTSGHRGINQLVQEANGTFTTSLVTSDPSYEVEVGDLTGDGRPDVVGQGLRHVNAYHRTGGGWSRTQVVADDGATVMGGVEVADVSGDGRSDIVVNLGWNQPRAQIQVFAQTATGGLASPDVYRAYDNPEPVEAADIDGDGRNDVVTVHGGYYAMSTWPQQPDGKLGTPAYEYLPYASHYPQQGLALGDVDGDGRLDAVVLDYNHGLLVLRNAG</sequence>
<keyword evidence="1 2" id="KW-0732">Signal</keyword>
<accession>A0A927MBH7</accession>
<name>A0A927MBH7_9ACTN</name>
<protein>
    <recommendedName>
        <fullName evidence="5">VCBS repeat-containing protein</fullName>
    </recommendedName>
</protein>
<dbReference type="InterPro" id="IPR028994">
    <property type="entry name" value="Integrin_alpha_N"/>
</dbReference>
<dbReference type="Pfam" id="PF13517">
    <property type="entry name" value="FG-GAP_3"/>
    <property type="match status" value="3"/>
</dbReference>
<evidence type="ECO:0000313" key="4">
    <source>
        <dbReference type="Proteomes" id="UP000649753"/>
    </source>
</evidence>
<dbReference type="SUPFAM" id="SSF69318">
    <property type="entry name" value="Integrin alpha N-terminal domain"/>
    <property type="match status" value="1"/>
</dbReference>
<evidence type="ECO:0000256" key="2">
    <source>
        <dbReference type="SAM" id="SignalP"/>
    </source>
</evidence>
<keyword evidence="4" id="KW-1185">Reference proteome</keyword>
<evidence type="ECO:0000256" key="1">
    <source>
        <dbReference type="ARBA" id="ARBA00022729"/>
    </source>
</evidence>
<dbReference type="Gene3D" id="2.130.10.130">
    <property type="entry name" value="Integrin alpha, N-terminal"/>
    <property type="match status" value="2"/>
</dbReference>
<comment type="caution">
    <text evidence="3">The sequence shown here is derived from an EMBL/GenBank/DDBJ whole genome shotgun (WGS) entry which is preliminary data.</text>
</comment>
<dbReference type="Proteomes" id="UP000649753">
    <property type="component" value="Unassembled WGS sequence"/>
</dbReference>
<organism evidence="3 4">
    <name type="scientific">Plantactinospora soyae</name>
    <dbReference type="NCBI Taxonomy" id="1544732"/>
    <lineage>
        <taxon>Bacteria</taxon>
        <taxon>Bacillati</taxon>
        <taxon>Actinomycetota</taxon>
        <taxon>Actinomycetes</taxon>
        <taxon>Micromonosporales</taxon>
        <taxon>Micromonosporaceae</taxon>
        <taxon>Plantactinospora</taxon>
    </lineage>
</organism>
<dbReference type="EMBL" id="JADBEB010000001">
    <property type="protein sequence ID" value="MBE1491404.1"/>
    <property type="molecule type" value="Genomic_DNA"/>
</dbReference>
<evidence type="ECO:0008006" key="5">
    <source>
        <dbReference type="Google" id="ProtNLM"/>
    </source>
</evidence>
<feature type="chain" id="PRO_5037412402" description="VCBS repeat-containing protein" evidence="2">
    <location>
        <begin position="25"/>
        <end position="388"/>
    </location>
</feature>